<proteinExistence type="predicted"/>
<feature type="region of interest" description="Disordered" evidence="1">
    <location>
        <begin position="1038"/>
        <end position="1080"/>
    </location>
</feature>
<feature type="compositionally biased region" description="Polar residues" evidence="1">
    <location>
        <begin position="162"/>
        <end position="183"/>
    </location>
</feature>
<accession>A0A438MYJ8</accession>
<feature type="region of interest" description="Disordered" evidence="1">
    <location>
        <begin position="1"/>
        <end position="287"/>
    </location>
</feature>
<feature type="compositionally biased region" description="Polar residues" evidence="1">
    <location>
        <begin position="904"/>
        <end position="922"/>
    </location>
</feature>
<feature type="compositionally biased region" description="Low complexity" evidence="1">
    <location>
        <begin position="216"/>
        <end position="236"/>
    </location>
</feature>
<feature type="region of interest" description="Disordered" evidence="1">
    <location>
        <begin position="904"/>
        <end position="997"/>
    </location>
</feature>
<dbReference type="Proteomes" id="UP000288859">
    <property type="component" value="Unassembled WGS sequence"/>
</dbReference>
<feature type="compositionally biased region" description="Basic and acidic residues" evidence="1">
    <location>
        <begin position="1"/>
        <end position="10"/>
    </location>
</feature>
<feature type="compositionally biased region" description="Low complexity" evidence="1">
    <location>
        <begin position="1054"/>
        <end position="1064"/>
    </location>
</feature>
<gene>
    <name evidence="2" type="ORF">B0A52_07469</name>
</gene>
<reference evidence="2 3" key="1">
    <citation type="submission" date="2017-03" db="EMBL/GenBank/DDBJ databases">
        <title>Genomes of endolithic fungi from Antarctica.</title>
        <authorList>
            <person name="Coleine C."/>
            <person name="Masonjones S."/>
            <person name="Stajich J.E."/>
        </authorList>
    </citation>
    <scope>NUCLEOTIDE SEQUENCE [LARGE SCALE GENOMIC DNA]</scope>
    <source>
        <strain evidence="2 3">CCFEE 6314</strain>
    </source>
</reference>
<feature type="compositionally biased region" description="Basic residues" evidence="1">
    <location>
        <begin position="101"/>
        <end position="112"/>
    </location>
</feature>
<feature type="compositionally biased region" description="Basic and acidic residues" evidence="1">
    <location>
        <begin position="1066"/>
        <end position="1077"/>
    </location>
</feature>
<feature type="compositionally biased region" description="Low complexity" evidence="1">
    <location>
        <begin position="252"/>
        <end position="287"/>
    </location>
</feature>
<evidence type="ECO:0000313" key="2">
    <source>
        <dbReference type="EMBL" id="RVX68814.1"/>
    </source>
</evidence>
<feature type="compositionally biased region" description="Polar residues" evidence="1">
    <location>
        <begin position="28"/>
        <end position="85"/>
    </location>
</feature>
<dbReference type="OrthoDB" id="296767at2759"/>
<comment type="caution">
    <text evidence="2">The sequence shown here is derived from an EMBL/GenBank/DDBJ whole genome shotgun (WGS) entry which is preliminary data.</text>
</comment>
<protein>
    <submittedName>
        <fullName evidence="2">Uncharacterized protein</fullName>
    </submittedName>
</protein>
<feature type="region of interest" description="Disordered" evidence="1">
    <location>
        <begin position="406"/>
        <end position="430"/>
    </location>
</feature>
<dbReference type="PANTHER" id="PTHR37988:SF1">
    <property type="entry name" value="UPF0592 MEMBRANE PROTEIN C7D4.03C"/>
    <property type="match status" value="1"/>
</dbReference>
<evidence type="ECO:0000256" key="1">
    <source>
        <dbReference type="SAM" id="MobiDB-lite"/>
    </source>
</evidence>
<dbReference type="InterPro" id="IPR013887">
    <property type="entry name" value="UPF0592"/>
</dbReference>
<name>A0A438MYJ8_EXOME</name>
<dbReference type="AlphaFoldDB" id="A0A438MYJ8"/>
<organism evidence="2 3">
    <name type="scientific">Exophiala mesophila</name>
    <name type="common">Black yeast-like fungus</name>
    <dbReference type="NCBI Taxonomy" id="212818"/>
    <lineage>
        <taxon>Eukaryota</taxon>
        <taxon>Fungi</taxon>
        <taxon>Dikarya</taxon>
        <taxon>Ascomycota</taxon>
        <taxon>Pezizomycotina</taxon>
        <taxon>Eurotiomycetes</taxon>
        <taxon>Chaetothyriomycetidae</taxon>
        <taxon>Chaetothyriales</taxon>
        <taxon>Herpotrichiellaceae</taxon>
        <taxon>Exophiala</taxon>
    </lineage>
</organism>
<dbReference type="VEuPathDB" id="FungiDB:PV10_02948"/>
<dbReference type="PANTHER" id="PTHR37988">
    <property type="entry name" value="UPF0592 MEMBRANE PROTEIN C7D4.03C"/>
    <property type="match status" value="1"/>
</dbReference>
<sequence>MAVPMSHERLPAPPVHAKSPAHPPPSLHISTSTKDSNSYSRPNELTRSATYTYLGSSATEENPTPNIKRNFSDNALNLSSESNPPVRNGDSHLPSVQVLRRSSRKMKRKVTSKRFSLSPDNDDDDETSSSSRKRPDDLSRSFSRSVAGTLRSLARKSWGPASRTSSSSPVRQTNHDASYSPTQGPDDIPTSPITLPEPAISRPHSPMTSDDTGRRSSPVLPKPQSQSPPQRPILSQMQTKSKSEINLKRLSRASSSTSLRSFASTNRSRSRLSLARVPPLPSSLSSDRLATLNSDVTKKKDPLWSAFRAIDGEYITFQSKTSLQKAKVLRLSLLPFLSKYQDHPSNLSPRPEDLDRRIATLNKWWVGLLDHLNGVNSQSISGTDRPVFLEAITAIMLRPEWQAPGFAPNPADSPRRPSLPKTKSSNSVESDDTDFLIDSVHQNVRNVFVQNLLSQLAYVVDRLSMRTAPASLVTFAGKTCAYAFFFCPGVADMLTRLWRLPPGTLRRVFSEFGSERGDRLDLVSKALSVNFPPPVRSLTVVSQTGLSRHLQRRLQYPPGSKNIAWYGPWVTRWCGRDSDLFFVFVKHFHVLVAHFLSDDVPCKDRVGIPGFVPVCAQLLVVLESTVYRSSGQAMAEGFSAGLGNNLENPDASAPLPMTIANASRSISENRLVMLLRDICSEHNPDQALLRTLFISSFDAATKATARKISLYNNDACFVICDFMEEVLPIMFRYSQHFMDAPVLDWPFWLQVCQRMIHSHTTLTQIRLIAFLYSTWSIWTLDEQRKREFVLEWLLDPSVFENLFCHWSSMVRHYFYRFLCWRIARYDGQVTDLDIEIIQTLATRLNKLWAHFQYLKAEAEMRETPLPSFAPCSPAPNRHLIIVRTDSQPIISSLTTFNKVTSASTMNQSSPYQSHSSALNSIPQADHPITPSGKKRWSVFRGLNMFGATGGNQRPGEVTPPGSPDEQTAPGGNNGKGSGLNNTGSSKQSGRPTTPPHQVLSFKFSLEWSAQRPDPGKARGIGPPVLPTNAQTILLGQLRQSSESGDSGGSGGSGSSLVSGSSSNSDAKMRTRTGEIKPIKPGAHEAATARYSGRALAEWSQVLGECRHFYIRRKAEGVPRDGLVETPTMGVETFRLAG</sequence>
<dbReference type="Pfam" id="PF08578">
    <property type="entry name" value="DUF1765"/>
    <property type="match status" value="1"/>
</dbReference>
<dbReference type="EMBL" id="NAJM01000034">
    <property type="protein sequence ID" value="RVX68814.1"/>
    <property type="molecule type" value="Genomic_DNA"/>
</dbReference>
<evidence type="ECO:0000313" key="3">
    <source>
        <dbReference type="Proteomes" id="UP000288859"/>
    </source>
</evidence>